<feature type="region of interest" description="Disordered" evidence="1">
    <location>
        <begin position="130"/>
        <end position="180"/>
    </location>
</feature>
<reference evidence="3" key="2">
    <citation type="submission" date="2020-05" db="UniProtKB">
        <authorList>
            <consortium name="EnsemblMetazoa"/>
        </authorList>
    </citation>
    <scope>IDENTIFICATION</scope>
</reference>
<dbReference type="Proteomes" id="UP000030765">
    <property type="component" value="Unassembled WGS sequence"/>
</dbReference>
<dbReference type="EMBL" id="ATLV01023944">
    <property type="status" value="NOT_ANNOTATED_CDS"/>
    <property type="molecule type" value="Genomic_DNA"/>
</dbReference>
<sequence>MTHLASPSAFGFGGSFSTSALRTRCGLPRDQSTHTGAWQALGRLESLAEASGKSCSEGRSGEPDHHRVHCLVFLGVCFCKCQTHANRNNFLPFTHCGGIFRSPPSWHSGWFLVIENNVVVDAPVLQTHPSHAAPKEENSSPSPHIFPIHQNLAPGVKEAVQQRPPLPPPPPPPVATKRSE</sequence>
<name>A0A084WIQ7_ANOSI</name>
<accession>A0A084WIQ7</accession>
<keyword evidence="4" id="KW-1185">Reference proteome</keyword>
<dbReference type="AlphaFoldDB" id="A0A084WIQ7"/>
<dbReference type="EnsemblMetazoa" id="ASIC018154-RA">
    <property type="protein sequence ID" value="ASIC018154-PA"/>
    <property type="gene ID" value="ASIC018154"/>
</dbReference>
<gene>
    <name evidence="2" type="ORF">ZHAS_00018154</name>
</gene>
<proteinExistence type="predicted"/>
<evidence type="ECO:0000313" key="3">
    <source>
        <dbReference type="EnsemblMetazoa" id="ASIC018154-PA"/>
    </source>
</evidence>
<evidence type="ECO:0000313" key="2">
    <source>
        <dbReference type="EMBL" id="KFB50101.1"/>
    </source>
</evidence>
<dbReference type="VEuPathDB" id="VectorBase:ASIC018154"/>
<feature type="compositionally biased region" description="Pro residues" evidence="1">
    <location>
        <begin position="164"/>
        <end position="174"/>
    </location>
</feature>
<protein>
    <submittedName>
        <fullName evidence="2 3">Uncharacterized protein</fullName>
    </submittedName>
</protein>
<reference evidence="2 4" key="1">
    <citation type="journal article" date="2014" name="BMC Genomics">
        <title>Genome sequence of Anopheles sinensis provides insight into genetics basis of mosquito competence for malaria parasites.</title>
        <authorList>
            <person name="Zhou D."/>
            <person name="Zhang D."/>
            <person name="Ding G."/>
            <person name="Shi L."/>
            <person name="Hou Q."/>
            <person name="Ye Y."/>
            <person name="Xu Y."/>
            <person name="Zhou H."/>
            <person name="Xiong C."/>
            <person name="Li S."/>
            <person name="Yu J."/>
            <person name="Hong S."/>
            <person name="Yu X."/>
            <person name="Zou P."/>
            <person name="Chen C."/>
            <person name="Chang X."/>
            <person name="Wang W."/>
            <person name="Lv Y."/>
            <person name="Sun Y."/>
            <person name="Ma L."/>
            <person name="Shen B."/>
            <person name="Zhu C."/>
        </authorList>
    </citation>
    <scope>NUCLEOTIDE SEQUENCE [LARGE SCALE GENOMIC DNA]</scope>
</reference>
<evidence type="ECO:0000313" key="4">
    <source>
        <dbReference type="Proteomes" id="UP000030765"/>
    </source>
</evidence>
<organism evidence="2">
    <name type="scientific">Anopheles sinensis</name>
    <name type="common">Mosquito</name>
    <dbReference type="NCBI Taxonomy" id="74873"/>
    <lineage>
        <taxon>Eukaryota</taxon>
        <taxon>Metazoa</taxon>
        <taxon>Ecdysozoa</taxon>
        <taxon>Arthropoda</taxon>
        <taxon>Hexapoda</taxon>
        <taxon>Insecta</taxon>
        <taxon>Pterygota</taxon>
        <taxon>Neoptera</taxon>
        <taxon>Endopterygota</taxon>
        <taxon>Diptera</taxon>
        <taxon>Nematocera</taxon>
        <taxon>Culicoidea</taxon>
        <taxon>Culicidae</taxon>
        <taxon>Anophelinae</taxon>
        <taxon>Anopheles</taxon>
    </lineage>
</organism>
<evidence type="ECO:0000256" key="1">
    <source>
        <dbReference type="SAM" id="MobiDB-lite"/>
    </source>
</evidence>
<dbReference type="EMBL" id="KE525347">
    <property type="protein sequence ID" value="KFB50101.1"/>
    <property type="molecule type" value="Genomic_DNA"/>
</dbReference>